<comment type="caution">
    <text evidence="2">The sequence shown here is derived from an EMBL/GenBank/DDBJ whole genome shotgun (WGS) entry which is preliminary data.</text>
</comment>
<name>A0A9Q1AVX6_9SAUR</name>
<gene>
    <name evidence="2" type="ORF">JRQ81_002364</name>
</gene>
<accession>A0A9Q1AVX6</accession>
<dbReference type="AlphaFoldDB" id="A0A9Q1AVX6"/>
<evidence type="ECO:0000313" key="3">
    <source>
        <dbReference type="Proteomes" id="UP001142489"/>
    </source>
</evidence>
<feature type="compositionally biased region" description="Polar residues" evidence="1">
    <location>
        <begin position="13"/>
        <end position="54"/>
    </location>
</feature>
<feature type="compositionally biased region" description="Acidic residues" evidence="1">
    <location>
        <begin position="75"/>
        <end position="84"/>
    </location>
</feature>
<feature type="region of interest" description="Disordered" evidence="1">
    <location>
        <begin position="1"/>
        <end position="104"/>
    </location>
</feature>
<evidence type="ECO:0000256" key="1">
    <source>
        <dbReference type="SAM" id="MobiDB-lite"/>
    </source>
</evidence>
<dbReference type="Proteomes" id="UP001142489">
    <property type="component" value="Unassembled WGS sequence"/>
</dbReference>
<protein>
    <submittedName>
        <fullName evidence="2">Uncharacterized protein</fullName>
    </submittedName>
</protein>
<keyword evidence="3" id="KW-1185">Reference proteome</keyword>
<feature type="compositionally biased region" description="Gly residues" evidence="1">
    <location>
        <begin position="180"/>
        <end position="189"/>
    </location>
</feature>
<evidence type="ECO:0000313" key="2">
    <source>
        <dbReference type="EMBL" id="KAJ7316202.1"/>
    </source>
</evidence>
<feature type="region of interest" description="Disordered" evidence="1">
    <location>
        <begin position="143"/>
        <end position="203"/>
    </location>
</feature>
<sequence length="203" mass="21983">MLPNDKHRDQEDINVSDTPTTDQNTQATAARVNRPQTVKTHSDGQQVNRSSTHASFPPGPIEEPAAPKRPKKTTEEEEEEEEEMLSPTSPPARLSAPVTSCLPNPERRCHWLARAPRRAQRLANPLAVACGFGRYWGLVSPSAFGTQQEEEEEEEQQQQQQQTCGLGKEGEEEAEAETGLDGGGGGSGGNQARKGEAAGTEAE</sequence>
<reference evidence="2" key="1">
    <citation type="journal article" date="2023" name="DNA Res.">
        <title>Chromosome-level genome assembly of Phrynocephalus forsythii using third-generation DNA sequencing and Hi-C analysis.</title>
        <authorList>
            <person name="Qi Y."/>
            <person name="Zhao W."/>
            <person name="Zhao Y."/>
            <person name="Niu C."/>
            <person name="Cao S."/>
            <person name="Zhang Y."/>
        </authorList>
    </citation>
    <scope>NUCLEOTIDE SEQUENCE</scope>
    <source>
        <tissue evidence="2">Muscle</tissue>
    </source>
</reference>
<proteinExistence type="predicted"/>
<feature type="compositionally biased region" description="Low complexity" evidence="1">
    <location>
        <begin position="157"/>
        <end position="166"/>
    </location>
</feature>
<feature type="compositionally biased region" description="Basic and acidic residues" evidence="1">
    <location>
        <begin position="1"/>
        <end position="11"/>
    </location>
</feature>
<dbReference type="EMBL" id="JAPFRF010000011">
    <property type="protein sequence ID" value="KAJ7316202.1"/>
    <property type="molecule type" value="Genomic_DNA"/>
</dbReference>
<organism evidence="2 3">
    <name type="scientific">Phrynocephalus forsythii</name>
    <dbReference type="NCBI Taxonomy" id="171643"/>
    <lineage>
        <taxon>Eukaryota</taxon>
        <taxon>Metazoa</taxon>
        <taxon>Chordata</taxon>
        <taxon>Craniata</taxon>
        <taxon>Vertebrata</taxon>
        <taxon>Euteleostomi</taxon>
        <taxon>Lepidosauria</taxon>
        <taxon>Squamata</taxon>
        <taxon>Bifurcata</taxon>
        <taxon>Unidentata</taxon>
        <taxon>Episquamata</taxon>
        <taxon>Toxicofera</taxon>
        <taxon>Iguania</taxon>
        <taxon>Acrodonta</taxon>
        <taxon>Agamidae</taxon>
        <taxon>Agaminae</taxon>
        <taxon>Phrynocephalus</taxon>
    </lineage>
</organism>